<name>A0AC34GUI6_9BILA</name>
<reference evidence="2" key="1">
    <citation type="submission" date="2022-11" db="UniProtKB">
        <authorList>
            <consortium name="WormBaseParasite"/>
        </authorList>
    </citation>
    <scope>IDENTIFICATION</scope>
</reference>
<evidence type="ECO:0000313" key="2">
    <source>
        <dbReference type="WBParaSite" id="ES5_v2.g8306.t1"/>
    </source>
</evidence>
<dbReference type="WBParaSite" id="ES5_v2.g8306.t1">
    <property type="protein sequence ID" value="ES5_v2.g8306.t1"/>
    <property type="gene ID" value="ES5_v2.g8306"/>
</dbReference>
<dbReference type="Proteomes" id="UP000887579">
    <property type="component" value="Unplaced"/>
</dbReference>
<organism evidence="1 2">
    <name type="scientific">Panagrolaimus sp. ES5</name>
    <dbReference type="NCBI Taxonomy" id="591445"/>
    <lineage>
        <taxon>Eukaryota</taxon>
        <taxon>Metazoa</taxon>
        <taxon>Ecdysozoa</taxon>
        <taxon>Nematoda</taxon>
        <taxon>Chromadorea</taxon>
        <taxon>Rhabditida</taxon>
        <taxon>Tylenchina</taxon>
        <taxon>Panagrolaimomorpha</taxon>
        <taxon>Panagrolaimoidea</taxon>
        <taxon>Panagrolaimidae</taxon>
        <taxon>Panagrolaimus</taxon>
    </lineage>
</organism>
<proteinExistence type="predicted"/>
<protein>
    <submittedName>
        <fullName evidence="2">E3 ubiquitin-protein ligase</fullName>
    </submittedName>
</protein>
<evidence type="ECO:0000313" key="1">
    <source>
        <dbReference type="Proteomes" id="UP000887579"/>
    </source>
</evidence>
<accession>A0AC34GUI6</accession>
<sequence>MSVKSYSPPSPPPLTPSIVQSNNVRSQVKIQAASQALNNVPATQTVAPQIMMGSNGATASTTVPNTPSELLSAFECPVCMDYMLPPYLQCPSGHLVCGNCRPKVTCCPSCRGPVPSIRNLAMERIAQTLIFPCKYAPSGCSKQFQAQEKTEHEEVCEHRPYSCPCPGAACKWHGSLTEVMNHLVRQHKSITTLQGEDIVFLATDITLPGAVDWVMMQNCFNCFFMLVLEKQDKSEHQSSNNNQQMFYAVVQLIGTKKEAENFIYRLELSSRRRRLSFEGTPRSIHEGVAASITQSDCLCFDTNQAQLFSENGNLGINVTIQKAAPLDQTP</sequence>